<dbReference type="Pfam" id="PF04043">
    <property type="entry name" value="PMEI"/>
    <property type="match status" value="1"/>
</dbReference>
<dbReference type="InterPro" id="IPR006501">
    <property type="entry name" value="Pectinesterase_inhib_dom"/>
</dbReference>
<keyword evidence="1 4" id="KW-0732">Signal</keyword>
<evidence type="ECO:0000256" key="3">
    <source>
        <dbReference type="ARBA" id="ARBA00038471"/>
    </source>
</evidence>
<dbReference type="SUPFAM" id="SSF101148">
    <property type="entry name" value="Plant invertase/pectin methylesterase inhibitor"/>
    <property type="match status" value="1"/>
</dbReference>
<dbReference type="Proteomes" id="UP001190926">
    <property type="component" value="Unassembled WGS sequence"/>
</dbReference>
<evidence type="ECO:0000256" key="4">
    <source>
        <dbReference type="SAM" id="SignalP"/>
    </source>
</evidence>
<evidence type="ECO:0000256" key="2">
    <source>
        <dbReference type="ARBA" id="ARBA00023157"/>
    </source>
</evidence>
<evidence type="ECO:0000259" key="5">
    <source>
        <dbReference type="SMART" id="SM00856"/>
    </source>
</evidence>
<proteinExistence type="inferred from homology"/>
<reference evidence="6 7" key="1">
    <citation type="journal article" date="2021" name="Nat. Commun.">
        <title>Incipient diploidization of the medicinal plant Perilla within 10,000 years.</title>
        <authorList>
            <person name="Zhang Y."/>
            <person name="Shen Q."/>
            <person name="Leng L."/>
            <person name="Zhang D."/>
            <person name="Chen S."/>
            <person name="Shi Y."/>
            <person name="Ning Z."/>
            <person name="Chen S."/>
        </authorList>
    </citation>
    <scope>NUCLEOTIDE SEQUENCE [LARGE SCALE GENOMIC DNA]</scope>
    <source>
        <strain evidence="7">cv. PC099</strain>
    </source>
</reference>
<sequence>MGYYSCSMLLLFTLLLSFYPISSADLIKQTCKATKYYDLCVSSLKSDSTSPKADTKGLAVIMVRVAVANATSTISYLSSQMLSVVANDTSVKRAMKECGEKYAFANEALKSSSQDLSDELYDYAYMHVMAAADYPNACHNAFRRSPGLVYPPEMALREDGLKRICDVVLGIIDALGS</sequence>
<gene>
    <name evidence="6" type="ORF">C2S53_005953</name>
</gene>
<accession>A0AAD4J1M0</accession>
<protein>
    <submittedName>
        <fullName evidence="6">Cell wall / vacuolar inhibitor of fructosidase 2</fullName>
    </submittedName>
</protein>
<dbReference type="PANTHER" id="PTHR35357">
    <property type="entry name" value="OS02G0537100 PROTEIN"/>
    <property type="match status" value="1"/>
</dbReference>
<feature type="chain" id="PRO_5042067251" evidence="4">
    <location>
        <begin position="25"/>
        <end position="177"/>
    </location>
</feature>
<dbReference type="NCBIfam" id="TIGR01614">
    <property type="entry name" value="PME_inhib"/>
    <property type="match status" value="1"/>
</dbReference>
<dbReference type="GO" id="GO:0004857">
    <property type="term" value="F:enzyme inhibitor activity"/>
    <property type="evidence" value="ECO:0007669"/>
    <property type="project" value="InterPro"/>
</dbReference>
<keyword evidence="2" id="KW-1015">Disulfide bond</keyword>
<dbReference type="PANTHER" id="PTHR35357:SF8">
    <property type="entry name" value="OS01G0111000 PROTEIN"/>
    <property type="match status" value="1"/>
</dbReference>
<evidence type="ECO:0000313" key="7">
    <source>
        <dbReference type="Proteomes" id="UP001190926"/>
    </source>
</evidence>
<feature type="signal peptide" evidence="4">
    <location>
        <begin position="1"/>
        <end position="24"/>
    </location>
</feature>
<dbReference type="InterPro" id="IPR035513">
    <property type="entry name" value="Invertase/methylesterase_inhib"/>
</dbReference>
<evidence type="ECO:0000256" key="1">
    <source>
        <dbReference type="ARBA" id="ARBA00022729"/>
    </source>
</evidence>
<dbReference type="CDD" id="cd14859">
    <property type="entry name" value="PMEI_like"/>
    <property type="match status" value="1"/>
</dbReference>
<comment type="similarity">
    <text evidence="3">Belongs to the PMEI family.</text>
</comment>
<evidence type="ECO:0000313" key="6">
    <source>
        <dbReference type="EMBL" id="KAH6825466.1"/>
    </source>
</evidence>
<organism evidence="6 7">
    <name type="scientific">Perilla frutescens var. hirtella</name>
    <name type="common">Perilla citriodora</name>
    <name type="synonym">Perilla setoyensis</name>
    <dbReference type="NCBI Taxonomy" id="608512"/>
    <lineage>
        <taxon>Eukaryota</taxon>
        <taxon>Viridiplantae</taxon>
        <taxon>Streptophyta</taxon>
        <taxon>Embryophyta</taxon>
        <taxon>Tracheophyta</taxon>
        <taxon>Spermatophyta</taxon>
        <taxon>Magnoliopsida</taxon>
        <taxon>eudicotyledons</taxon>
        <taxon>Gunneridae</taxon>
        <taxon>Pentapetalae</taxon>
        <taxon>asterids</taxon>
        <taxon>lamiids</taxon>
        <taxon>Lamiales</taxon>
        <taxon>Lamiaceae</taxon>
        <taxon>Nepetoideae</taxon>
        <taxon>Elsholtzieae</taxon>
        <taxon>Perilla</taxon>
    </lineage>
</organism>
<dbReference type="SMART" id="SM00856">
    <property type="entry name" value="PMEI"/>
    <property type="match status" value="1"/>
</dbReference>
<dbReference type="EMBL" id="SDAM02000175">
    <property type="protein sequence ID" value="KAH6825466.1"/>
    <property type="molecule type" value="Genomic_DNA"/>
</dbReference>
<comment type="caution">
    <text evidence="6">The sequence shown here is derived from an EMBL/GenBank/DDBJ whole genome shotgun (WGS) entry which is preliminary data.</text>
</comment>
<name>A0AAD4J1M0_PERFH</name>
<feature type="domain" description="Pectinesterase inhibitor" evidence="5">
    <location>
        <begin position="22"/>
        <end position="171"/>
    </location>
</feature>
<dbReference type="Gene3D" id="1.20.140.40">
    <property type="entry name" value="Invertase/pectin methylesterase inhibitor family protein"/>
    <property type="match status" value="1"/>
</dbReference>
<keyword evidence="7" id="KW-1185">Reference proteome</keyword>
<dbReference type="AlphaFoldDB" id="A0AAD4J1M0"/>